<dbReference type="STRING" id="1838285.SCAL_000077"/>
<organism evidence="2 3">
    <name type="scientific">Candidatus Syntropharchaeum caldarium</name>
    <dbReference type="NCBI Taxonomy" id="1838285"/>
    <lineage>
        <taxon>Archaea</taxon>
        <taxon>Methanobacteriati</taxon>
        <taxon>Methanobacteriota</taxon>
        <taxon>Stenosarchaea group</taxon>
        <taxon>Methanomicrobia</taxon>
        <taxon>Methanosarcinales</taxon>
        <taxon>ANME-2 cluster</taxon>
        <taxon>Candidatus Syntropharchaeum</taxon>
    </lineage>
</organism>
<sequence length="136" mass="16154">MAEESAGSIASGLWLQKDQRILALLQFGSTTKREATCRSDLDIAIVAPKIKDPDEMSRLLADAWKNLDTSEPYDIWLFEELPLYMKAQIIENHRVIFCRDLSALYEYLYFYRKLWEDERHRQELEIDQLREILDRI</sequence>
<gene>
    <name evidence="2" type="ORF">SCAL_000077</name>
</gene>
<dbReference type="EMBL" id="LYOS01000001">
    <property type="protein sequence ID" value="OFV68401.1"/>
    <property type="molecule type" value="Genomic_DNA"/>
</dbReference>
<dbReference type="CDD" id="cd05403">
    <property type="entry name" value="NT_KNTase_like"/>
    <property type="match status" value="1"/>
</dbReference>
<dbReference type="InterPro" id="IPR041633">
    <property type="entry name" value="Polbeta"/>
</dbReference>
<dbReference type="AlphaFoldDB" id="A0A1F2PCI8"/>
<dbReference type="Pfam" id="PF18765">
    <property type="entry name" value="Polbeta"/>
    <property type="match status" value="1"/>
</dbReference>
<dbReference type="Gene3D" id="3.30.460.10">
    <property type="entry name" value="Beta Polymerase, domain 2"/>
    <property type="match status" value="1"/>
</dbReference>
<evidence type="ECO:0000313" key="2">
    <source>
        <dbReference type="EMBL" id="OFV68401.1"/>
    </source>
</evidence>
<name>A0A1F2PCI8_9EURY</name>
<accession>A0A1F2PCI8</accession>
<comment type="caution">
    <text evidence="2">The sequence shown here is derived from an EMBL/GenBank/DDBJ whole genome shotgun (WGS) entry which is preliminary data.</text>
</comment>
<protein>
    <submittedName>
        <fullName evidence="2">Nucleotidyltransferase</fullName>
    </submittedName>
</protein>
<dbReference type="Proteomes" id="UP000186940">
    <property type="component" value="Unassembled WGS sequence"/>
</dbReference>
<reference evidence="2" key="1">
    <citation type="submission" date="2016-05" db="EMBL/GenBank/DDBJ databases">
        <title>Microbial consortia oxidize butane by reversing methanogenesis.</title>
        <authorList>
            <person name="Laso-Perez R."/>
            <person name="Richter M."/>
            <person name="Wegener G."/>
            <person name="Musat F."/>
        </authorList>
    </citation>
    <scope>NUCLEOTIDE SEQUENCE [LARGE SCALE GENOMIC DNA]</scope>
    <source>
        <strain evidence="2">BOX2</strain>
    </source>
</reference>
<proteinExistence type="predicted"/>
<dbReference type="GO" id="GO:0016740">
    <property type="term" value="F:transferase activity"/>
    <property type="evidence" value="ECO:0007669"/>
    <property type="project" value="UniProtKB-KW"/>
</dbReference>
<feature type="domain" description="Polymerase beta nucleotidyltransferase" evidence="1">
    <location>
        <begin position="15"/>
        <end position="100"/>
    </location>
</feature>
<dbReference type="SUPFAM" id="SSF81301">
    <property type="entry name" value="Nucleotidyltransferase"/>
    <property type="match status" value="1"/>
</dbReference>
<dbReference type="InterPro" id="IPR043519">
    <property type="entry name" value="NT_sf"/>
</dbReference>
<evidence type="ECO:0000259" key="1">
    <source>
        <dbReference type="Pfam" id="PF18765"/>
    </source>
</evidence>
<evidence type="ECO:0000313" key="3">
    <source>
        <dbReference type="Proteomes" id="UP000186940"/>
    </source>
</evidence>
<keyword evidence="3" id="KW-1185">Reference proteome</keyword>